<organism evidence="3 4">
    <name type="scientific">Leptospira wolffii</name>
    <dbReference type="NCBI Taxonomy" id="409998"/>
    <lineage>
        <taxon>Bacteria</taxon>
        <taxon>Pseudomonadati</taxon>
        <taxon>Spirochaetota</taxon>
        <taxon>Spirochaetia</taxon>
        <taxon>Leptospirales</taxon>
        <taxon>Leptospiraceae</taxon>
        <taxon>Leptospira</taxon>
    </lineage>
</organism>
<dbReference type="InterPro" id="IPR000189">
    <property type="entry name" value="Transglyc_AS"/>
</dbReference>
<dbReference type="AlphaFoldDB" id="A0A2M9ZCG7"/>
<dbReference type="Pfam" id="PF01464">
    <property type="entry name" value="SLT"/>
    <property type="match status" value="1"/>
</dbReference>
<dbReference type="Gene3D" id="1.10.530.10">
    <property type="match status" value="1"/>
</dbReference>
<accession>A0A2M9ZCG7</accession>
<evidence type="ECO:0000313" key="3">
    <source>
        <dbReference type="EMBL" id="PJZ66027.1"/>
    </source>
</evidence>
<dbReference type="GO" id="GO:0016020">
    <property type="term" value="C:membrane"/>
    <property type="evidence" value="ECO:0007669"/>
    <property type="project" value="InterPro"/>
</dbReference>
<dbReference type="RefSeq" id="WP_100758907.1">
    <property type="nucleotide sequence ID" value="NZ_NPDT01000003.1"/>
</dbReference>
<dbReference type="GO" id="GO:0000270">
    <property type="term" value="P:peptidoglycan metabolic process"/>
    <property type="evidence" value="ECO:0007669"/>
    <property type="project" value="InterPro"/>
</dbReference>
<evidence type="ECO:0000313" key="4">
    <source>
        <dbReference type="Proteomes" id="UP000231912"/>
    </source>
</evidence>
<dbReference type="SUPFAM" id="SSF53955">
    <property type="entry name" value="Lysozyme-like"/>
    <property type="match status" value="1"/>
</dbReference>
<dbReference type="CDD" id="cd00254">
    <property type="entry name" value="LT-like"/>
    <property type="match status" value="1"/>
</dbReference>
<sequence>MKLSDLDAFQRISMRIEEIQGITDRFEPRNKGISEVAKNENSKELSNFKDQLDAKFQELTMEENIPNSQALSEIIRKESSKNHLDPNLVKSVIRAESGFKPSAVSSKGAMGLMQLMPGTADLLGVDNPFDPEENIAGGTKFLGDLMKKFGDTNLALAAYNAGPGAVQKYDGIPPYKETQDYVKKVNRFWKGNK</sequence>
<dbReference type="GO" id="GO:0008933">
    <property type="term" value="F:peptidoglycan lytic transglycosylase activity"/>
    <property type="evidence" value="ECO:0007669"/>
    <property type="project" value="InterPro"/>
</dbReference>
<protein>
    <submittedName>
        <fullName evidence="3">Lytic transglycosylase</fullName>
    </submittedName>
</protein>
<comment type="similarity">
    <text evidence="1">Belongs to the transglycosylase Slt family.</text>
</comment>
<dbReference type="InterPro" id="IPR008258">
    <property type="entry name" value="Transglycosylase_SLT_dom_1"/>
</dbReference>
<evidence type="ECO:0000259" key="2">
    <source>
        <dbReference type="Pfam" id="PF01464"/>
    </source>
</evidence>
<reference evidence="3 4" key="1">
    <citation type="submission" date="2017-07" db="EMBL/GenBank/DDBJ databases">
        <title>Leptospira spp. isolated from tropical soils.</title>
        <authorList>
            <person name="Thibeaux R."/>
            <person name="Iraola G."/>
            <person name="Ferres I."/>
            <person name="Bierque E."/>
            <person name="Girault D."/>
            <person name="Soupe-Gilbert M.-E."/>
            <person name="Picardeau M."/>
            <person name="Goarant C."/>
        </authorList>
    </citation>
    <scope>NUCLEOTIDE SEQUENCE [LARGE SCALE GENOMIC DNA]</scope>
    <source>
        <strain evidence="3 4">FH2-C-A2</strain>
    </source>
</reference>
<feature type="domain" description="Transglycosylase SLT" evidence="2">
    <location>
        <begin position="74"/>
        <end position="179"/>
    </location>
</feature>
<name>A0A2M9ZCG7_9LEPT</name>
<dbReference type="PANTHER" id="PTHR37423">
    <property type="entry name" value="SOLUBLE LYTIC MUREIN TRANSGLYCOSYLASE-RELATED"/>
    <property type="match status" value="1"/>
</dbReference>
<proteinExistence type="inferred from homology"/>
<comment type="caution">
    <text evidence="3">The sequence shown here is derived from an EMBL/GenBank/DDBJ whole genome shotgun (WGS) entry which is preliminary data.</text>
</comment>
<dbReference type="InterPro" id="IPR023346">
    <property type="entry name" value="Lysozyme-like_dom_sf"/>
</dbReference>
<dbReference type="PROSITE" id="PS00922">
    <property type="entry name" value="TRANSGLYCOSYLASE"/>
    <property type="match status" value="1"/>
</dbReference>
<dbReference type="EMBL" id="NPDT01000003">
    <property type="protein sequence ID" value="PJZ66027.1"/>
    <property type="molecule type" value="Genomic_DNA"/>
</dbReference>
<gene>
    <name evidence="3" type="ORF">CH371_10940</name>
</gene>
<dbReference type="Proteomes" id="UP000231912">
    <property type="component" value="Unassembled WGS sequence"/>
</dbReference>
<dbReference type="PANTHER" id="PTHR37423:SF2">
    <property type="entry name" value="MEMBRANE-BOUND LYTIC MUREIN TRANSGLYCOSYLASE C"/>
    <property type="match status" value="1"/>
</dbReference>
<evidence type="ECO:0000256" key="1">
    <source>
        <dbReference type="ARBA" id="ARBA00007734"/>
    </source>
</evidence>